<dbReference type="InterPro" id="IPR050204">
    <property type="entry name" value="AraC_XylS_family_regulators"/>
</dbReference>
<dbReference type="InterPro" id="IPR020449">
    <property type="entry name" value="Tscrpt_reg_AraC-type_HTH"/>
</dbReference>
<evidence type="ECO:0000256" key="2">
    <source>
        <dbReference type="ARBA" id="ARBA00023015"/>
    </source>
</evidence>
<dbReference type="PROSITE" id="PS01124">
    <property type="entry name" value="HTH_ARAC_FAMILY_2"/>
    <property type="match status" value="1"/>
</dbReference>
<gene>
    <name evidence="7" type="ORF">SH580_00500</name>
</gene>
<dbReference type="InterPro" id="IPR009057">
    <property type="entry name" value="Homeodomain-like_sf"/>
</dbReference>
<dbReference type="PANTHER" id="PTHR46796:SF13">
    <property type="entry name" value="HTH-TYPE TRANSCRIPTIONAL ACTIVATOR RHAS"/>
    <property type="match status" value="1"/>
</dbReference>
<keyword evidence="5" id="KW-0804">Transcription</keyword>
<dbReference type="SUPFAM" id="SSF46689">
    <property type="entry name" value="Homeodomain-like"/>
    <property type="match status" value="1"/>
</dbReference>
<dbReference type="InterPro" id="IPR018062">
    <property type="entry name" value="HTH_AraC-typ_CS"/>
</dbReference>
<dbReference type="PRINTS" id="PR00032">
    <property type="entry name" value="HTHARAC"/>
</dbReference>
<dbReference type="PANTHER" id="PTHR46796">
    <property type="entry name" value="HTH-TYPE TRANSCRIPTIONAL ACTIVATOR RHAS-RELATED"/>
    <property type="match status" value="1"/>
</dbReference>
<dbReference type="PROSITE" id="PS00041">
    <property type="entry name" value="HTH_ARAC_FAMILY_1"/>
    <property type="match status" value="1"/>
</dbReference>
<accession>A0ABZ0RJ02</accession>
<evidence type="ECO:0000256" key="3">
    <source>
        <dbReference type="ARBA" id="ARBA00023125"/>
    </source>
</evidence>
<dbReference type="Pfam" id="PF12833">
    <property type="entry name" value="HTH_18"/>
    <property type="match status" value="1"/>
</dbReference>
<sequence length="267" mass="30822">MEFPDLHDRSIGIVSLPFVYETEDGWSWQANSEGYWNIWICLEGNAIVECDGIEYAVQPWTAFLFSDDSKIVGHSRADTKRMRNFGMHISLGAKNAQLLRGRLLGIQLHEVDVVNSCINSAIRLSTYRDTFAELQLQALTVNMLGLLWRESIQPVQTDAAWLIYRQLDRIHSGQDMFRTVEELAAEANLSRIHYGRCFRELTNESPNRYLILKRVERACVLLAQTDWAVDAVAQSIGYNDIYFFSRQFRKVMGCTPTQYREHRCQAD</sequence>
<name>A0ABZ0RJ02_9BACT</name>
<evidence type="ECO:0000256" key="5">
    <source>
        <dbReference type="ARBA" id="ARBA00023163"/>
    </source>
</evidence>
<evidence type="ECO:0000313" key="7">
    <source>
        <dbReference type="EMBL" id="WPJ96179.1"/>
    </source>
</evidence>
<dbReference type="Proteomes" id="UP001324993">
    <property type="component" value="Chromosome"/>
</dbReference>
<evidence type="ECO:0000259" key="6">
    <source>
        <dbReference type="PROSITE" id="PS01124"/>
    </source>
</evidence>
<dbReference type="SUPFAM" id="SSF51215">
    <property type="entry name" value="Regulatory protein AraC"/>
    <property type="match status" value="1"/>
</dbReference>
<dbReference type="SMART" id="SM00342">
    <property type="entry name" value="HTH_ARAC"/>
    <property type="match status" value="1"/>
</dbReference>
<protein>
    <submittedName>
        <fullName evidence="7">Helix-turn-helix transcriptional regulator</fullName>
    </submittedName>
</protein>
<reference evidence="7 8" key="1">
    <citation type="submission" date="2023-11" db="EMBL/GenBank/DDBJ databases">
        <title>Coraliomargarita sp. nov., isolated from marine algae.</title>
        <authorList>
            <person name="Lee J.K."/>
            <person name="Baek J.H."/>
            <person name="Kim J.M."/>
            <person name="Choi D.G."/>
            <person name="Jeon C.O."/>
        </authorList>
    </citation>
    <scope>NUCLEOTIDE SEQUENCE [LARGE SCALE GENOMIC DNA]</scope>
    <source>
        <strain evidence="7 8">J2-16</strain>
    </source>
</reference>
<organism evidence="7 8">
    <name type="scientific">Coraliomargarita algicola</name>
    <dbReference type="NCBI Taxonomy" id="3092156"/>
    <lineage>
        <taxon>Bacteria</taxon>
        <taxon>Pseudomonadati</taxon>
        <taxon>Verrucomicrobiota</taxon>
        <taxon>Opitutia</taxon>
        <taxon>Puniceicoccales</taxon>
        <taxon>Coraliomargaritaceae</taxon>
        <taxon>Coraliomargarita</taxon>
    </lineage>
</organism>
<dbReference type="RefSeq" id="WP_319833043.1">
    <property type="nucleotide sequence ID" value="NZ_CP138858.1"/>
</dbReference>
<dbReference type="InterPro" id="IPR037923">
    <property type="entry name" value="HTH-like"/>
</dbReference>
<dbReference type="InterPro" id="IPR018060">
    <property type="entry name" value="HTH_AraC"/>
</dbReference>
<keyword evidence="1" id="KW-0963">Cytoplasm</keyword>
<proteinExistence type="predicted"/>
<dbReference type="EMBL" id="CP138858">
    <property type="protein sequence ID" value="WPJ96179.1"/>
    <property type="molecule type" value="Genomic_DNA"/>
</dbReference>
<evidence type="ECO:0000256" key="1">
    <source>
        <dbReference type="ARBA" id="ARBA00022490"/>
    </source>
</evidence>
<keyword evidence="3" id="KW-0238">DNA-binding</keyword>
<feature type="domain" description="HTH araC/xylS-type" evidence="6">
    <location>
        <begin position="157"/>
        <end position="262"/>
    </location>
</feature>
<evidence type="ECO:0000256" key="4">
    <source>
        <dbReference type="ARBA" id="ARBA00023159"/>
    </source>
</evidence>
<evidence type="ECO:0000313" key="8">
    <source>
        <dbReference type="Proteomes" id="UP001324993"/>
    </source>
</evidence>
<keyword evidence="4" id="KW-0010">Activator</keyword>
<keyword evidence="8" id="KW-1185">Reference proteome</keyword>
<keyword evidence="2" id="KW-0805">Transcription regulation</keyword>
<dbReference type="Gene3D" id="1.10.10.60">
    <property type="entry name" value="Homeodomain-like"/>
    <property type="match status" value="2"/>
</dbReference>